<comment type="subcellular location">
    <subcellularLocation>
        <location evidence="1">Cell membrane</location>
        <topology evidence="1">Single-pass membrane protein</topology>
    </subcellularLocation>
</comment>
<dbReference type="PANTHER" id="PTHR30329">
    <property type="entry name" value="STATOR ELEMENT OF FLAGELLAR MOTOR COMPLEX"/>
    <property type="match status" value="1"/>
</dbReference>
<dbReference type="STRING" id="1121393.SAMN02745216_01230"/>
<evidence type="ECO:0000259" key="9">
    <source>
        <dbReference type="PROSITE" id="PS51123"/>
    </source>
</evidence>
<evidence type="ECO:0000256" key="8">
    <source>
        <dbReference type="SAM" id="Phobius"/>
    </source>
</evidence>
<keyword evidence="3" id="KW-1003">Cell membrane</keyword>
<keyword evidence="6 7" id="KW-0472">Membrane</keyword>
<evidence type="ECO:0000256" key="5">
    <source>
        <dbReference type="ARBA" id="ARBA00022989"/>
    </source>
</evidence>
<dbReference type="InterPro" id="IPR036737">
    <property type="entry name" value="OmpA-like_sf"/>
</dbReference>
<evidence type="ECO:0000313" key="10">
    <source>
        <dbReference type="EMBL" id="SHJ21848.1"/>
    </source>
</evidence>
<accession>A0A1M6HI52</accession>
<dbReference type="OrthoDB" id="9783110at2"/>
<evidence type="ECO:0000256" key="1">
    <source>
        <dbReference type="ARBA" id="ARBA00004162"/>
    </source>
</evidence>
<dbReference type="Pfam" id="PF00691">
    <property type="entry name" value="OmpA"/>
    <property type="match status" value="1"/>
</dbReference>
<evidence type="ECO:0000313" key="11">
    <source>
        <dbReference type="Proteomes" id="UP000183994"/>
    </source>
</evidence>
<evidence type="ECO:0000256" key="4">
    <source>
        <dbReference type="ARBA" id="ARBA00022692"/>
    </source>
</evidence>
<dbReference type="Proteomes" id="UP000183994">
    <property type="component" value="Unassembled WGS sequence"/>
</dbReference>
<dbReference type="InterPro" id="IPR025713">
    <property type="entry name" value="MotB-like_N_dom"/>
</dbReference>
<protein>
    <submittedName>
        <fullName evidence="10">Chemotaxis protein MotB</fullName>
    </submittedName>
</protein>
<proteinExistence type="inferred from homology"/>
<evidence type="ECO:0000256" key="2">
    <source>
        <dbReference type="ARBA" id="ARBA00008914"/>
    </source>
</evidence>
<dbReference type="PROSITE" id="PS51123">
    <property type="entry name" value="OMPA_2"/>
    <property type="match status" value="1"/>
</dbReference>
<keyword evidence="4 8" id="KW-0812">Transmembrane</keyword>
<keyword evidence="5 8" id="KW-1133">Transmembrane helix</keyword>
<gene>
    <name evidence="10" type="ORF">SAMN02745216_01230</name>
</gene>
<dbReference type="CDD" id="cd07185">
    <property type="entry name" value="OmpA_C-like"/>
    <property type="match status" value="1"/>
</dbReference>
<feature type="transmembrane region" description="Helical" evidence="8">
    <location>
        <begin position="15"/>
        <end position="35"/>
    </location>
</feature>
<dbReference type="RefSeq" id="WP_073474025.1">
    <property type="nucleotide sequence ID" value="NZ_FQZU01000005.1"/>
</dbReference>
<dbReference type="Gene3D" id="3.30.1330.60">
    <property type="entry name" value="OmpA-like domain"/>
    <property type="match status" value="1"/>
</dbReference>
<dbReference type="InterPro" id="IPR006665">
    <property type="entry name" value="OmpA-like"/>
</dbReference>
<organism evidence="10 11">
    <name type="scientific">Desulfatibacillum alkenivorans DSM 16219</name>
    <dbReference type="NCBI Taxonomy" id="1121393"/>
    <lineage>
        <taxon>Bacteria</taxon>
        <taxon>Pseudomonadati</taxon>
        <taxon>Thermodesulfobacteriota</taxon>
        <taxon>Desulfobacteria</taxon>
        <taxon>Desulfobacterales</taxon>
        <taxon>Desulfatibacillaceae</taxon>
        <taxon>Desulfatibacillum</taxon>
    </lineage>
</organism>
<evidence type="ECO:0000256" key="7">
    <source>
        <dbReference type="PROSITE-ProRule" id="PRU00473"/>
    </source>
</evidence>
<evidence type="ECO:0000256" key="6">
    <source>
        <dbReference type="ARBA" id="ARBA00023136"/>
    </source>
</evidence>
<dbReference type="Pfam" id="PF13677">
    <property type="entry name" value="MotB_plug"/>
    <property type="match status" value="1"/>
</dbReference>
<reference evidence="11" key="1">
    <citation type="submission" date="2016-11" db="EMBL/GenBank/DDBJ databases">
        <authorList>
            <person name="Varghese N."/>
            <person name="Submissions S."/>
        </authorList>
    </citation>
    <scope>NUCLEOTIDE SEQUENCE [LARGE SCALE GENOMIC DNA]</scope>
    <source>
        <strain evidence="11">DSM 16219</strain>
    </source>
</reference>
<dbReference type="GO" id="GO:0005886">
    <property type="term" value="C:plasma membrane"/>
    <property type="evidence" value="ECO:0007669"/>
    <property type="project" value="UniProtKB-SubCell"/>
</dbReference>
<dbReference type="InterPro" id="IPR050330">
    <property type="entry name" value="Bact_OuterMem_StrucFunc"/>
</dbReference>
<feature type="domain" description="OmpA-like" evidence="9">
    <location>
        <begin position="140"/>
        <end position="259"/>
    </location>
</feature>
<dbReference type="AlphaFoldDB" id="A0A1M6HI52"/>
<sequence>MGKQPKEIESPDTTMWMVTFADLVTLLMTFFVLLLTMSSMDTKALQTMFTLFAGASGPLDFSPYGKVSPMQGDADMTPGPLDGMSPDNVDMLTTLTEILDNSDYIKEPETILKRLTVRSRDIVKQLTERYTDQIYVNEDERGVVLTFDETVMFDPGSSRIRPEMYPLLDVLAQVLKAVSGRVLIIGHSDSTPMHSVQYDSNWDLSLSRALNVLYYFTTEHGLEEDRLGVGGMGNTKPIASNQTQAGRDKNRRVEIVITK</sequence>
<dbReference type="SUPFAM" id="SSF103088">
    <property type="entry name" value="OmpA-like"/>
    <property type="match status" value="1"/>
</dbReference>
<dbReference type="EMBL" id="FQZU01000005">
    <property type="protein sequence ID" value="SHJ21848.1"/>
    <property type="molecule type" value="Genomic_DNA"/>
</dbReference>
<keyword evidence="11" id="KW-1185">Reference proteome</keyword>
<dbReference type="PANTHER" id="PTHR30329:SF21">
    <property type="entry name" value="LIPOPROTEIN YIAD-RELATED"/>
    <property type="match status" value="1"/>
</dbReference>
<evidence type="ECO:0000256" key="3">
    <source>
        <dbReference type="ARBA" id="ARBA00022475"/>
    </source>
</evidence>
<comment type="similarity">
    <text evidence="2">Belongs to the MotB family.</text>
</comment>
<name>A0A1M6HI52_9BACT</name>